<organism evidence="3 4">
    <name type="scientific">Pontibacter actiniarum</name>
    <dbReference type="NCBI Taxonomy" id="323450"/>
    <lineage>
        <taxon>Bacteria</taxon>
        <taxon>Pseudomonadati</taxon>
        <taxon>Bacteroidota</taxon>
        <taxon>Cytophagia</taxon>
        <taxon>Cytophagales</taxon>
        <taxon>Hymenobacteraceae</taxon>
        <taxon>Pontibacter</taxon>
    </lineage>
</organism>
<dbReference type="KEGG" id="pact:CA264_12285"/>
<evidence type="ECO:0000313" key="4">
    <source>
        <dbReference type="Proteomes" id="UP000266292"/>
    </source>
</evidence>
<dbReference type="AlphaFoldDB" id="A0A1X9YTD1"/>
<dbReference type="EMBL" id="CP021235">
    <property type="protein sequence ID" value="ARS36145.1"/>
    <property type="molecule type" value="Genomic_DNA"/>
</dbReference>
<name>A0A1X9YTD1_9BACT</name>
<dbReference type="STRING" id="709015.GCA_000472485_02488"/>
<dbReference type="Proteomes" id="UP000266292">
    <property type="component" value="Chromosome"/>
</dbReference>
<feature type="compositionally biased region" description="Basic residues" evidence="1">
    <location>
        <begin position="253"/>
        <end position="267"/>
    </location>
</feature>
<protein>
    <recommendedName>
        <fullName evidence="2">MobA/VirD2-like nuclease domain-containing protein</fullName>
    </recommendedName>
</protein>
<evidence type="ECO:0000313" key="3">
    <source>
        <dbReference type="EMBL" id="ARS36145.1"/>
    </source>
</evidence>
<proteinExistence type="predicted"/>
<gene>
    <name evidence="3" type="ORF">CA264_12285</name>
</gene>
<dbReference type="RefSeq" id="WP_025607551.1">
    <property type="nucleotide sequence ID" value="NZ_CP021235.1"/>
</dbReference>
<evidence type="ECO:0000256" key="1">
    <source>
        <dbReference type="SAM" id="MobiDB-lite"/>
    </source>
</evidence>
<sequence>MIGKAFISKSFARSAQYLVQKPGAQILAADGVRTASCQTIASDFAMMCRFKPGLQRVAGHVSLSWSPLDREKLTPQVMVARAKEYMEKMRIQDTQYLIVEHRDTQHPHIHILYNRVSYQGKVIPDWRQWPHTVKVCTEMRQKYGYHMPQNQYLGDHQRLKGVDKVRFQLHDAIQQVLSQAKSWDELQAGLQRKGITMRCRYAGGTGKVQGLSFKMGNLSWKGSSISPKLSYGNIARKLERNLQLQLTQAKERTSRKRMAHRHKRRSL</sequence>
<accession>A0A1X9YTD1</accession>
<dbReference type="OrthoDB" id="1525197at2"/>
<evidence type="ECO:0000259" key="2">
    <source>
        <dbReference type="Pfam" id="PF03432"/>
    </source>
</evidence>
<feature type="domain" description="MobA/VirD2-like nuclease" evidence="2">
    <location>
        <begin position="17"/>
        <end position="144"/>
    </location>
</feature>
<dbReference type="InterPro" id="IPR005094">
    <property type="entry name" value="Endonuclease_MobA/VirD2"/>
</dbReference>
<feature type="region of interest" description="Disordered" evidence="1">
    <location>
        <begin position="247"/>
        <end position="267"/>
    </location>
</feature>
<keyword evidence="4" id="KW-1185">Reference proteome</keyword>
<dbReference type="Pfam" id="PF03432">
    <property type="entry name" value="Relaxase"/>
    <property type="match status" value="1"/>
</dbReference>
<reference evidence="4" key="1">
    <citation type="submission" date="2017-05" db="EMBL/GenBank/DDBJ databases">
        <authorList>
            <person name="Ray J."/>
            <person name="Price M."/>
            <person name="Deutschbauer A."/>
        </authorList>
    </citation>
    <scope>NUCLEOTIDE SEQUENCE [LARGE SCALE GENOMIC DNA]</scope>
    <source>
        <strain evidence="4">DSM 19842</strain>
    </source>
</reference>